<proteinExistence type="predicted"/>
<feature type="transmembrane region" description="Helical" evidence="6">
    <location>
        <begin position="173"/>
        <end position="193"/>
    </location>
</feature>
<reference evidence="8 9" key="1">
    <citation type="submission" date="2022-03" db="EMBL/GenBank/DDBJ databases">
        <title>Isotopic signatures of nitrous oxide derived from detoxification processes.</title>
        <authorList>
            <person name="Behrendt U."/>
            <person name="Buchen C."/>
            <person name="Well R."/>
            <person name="Ulrich A."/>
            <person name="Rohe L."/>
            <person name="Kolb S."/>
            <person name="Schloter M."/>
            <person name="Horn M.A."/>
            <person name="Augustin J."/>
        </authorList>
    </citation>
    <scope>NUCLEOTIDE SEQUENCE [LARGE SCALE GENOMIC DNA]</scope>
    <source>
        <strain evidence="8 9">S4-C24</strain>
    </source>
</reference>
<dbReference type="Proteomes" id="UP000829069">
    <property type="component" value="Chromosome"/>
</dbReference>
<gene>
    <name evidence="8" type="ORF">MNQ99_09170</name>
</gene>
<evidence type="ECO:0000256" key="5">
    <source>
        <dbReference type="ARBA" id="ARBA00023251"/>
    </source>
</evidence>
<evidence type="ECO:0000256" key="1">
    <source>
        <dbReference type="ARBA" id="ARBA00004141"/>
    </source>
</evidence>
<evidence type="ECO:0000313" key="9">
    <source>
        <dbReference type="Proteomes" id="UP000829069"/>
    </source>
</evidence>
<dbReference type="Pfam" id="PF01061">
    <property type="entry name" value="ABC2_membrane"/>
    <property type="match status" value="1"/>
</dbReference>
<dbReference type="InterPro" id="IPR000412">
    <property type="entry name" value="ABC_2_transport"/>
</dbReference>
<keyword evidence="5" id="KW-0046">Antibiotic resistance</keyword>
<accession>A0ABY3WGV4</accession>
<dbReference type="InterPro" id="IPR051784">
    <property type="entry name" value="Nod_factor_ABC_transporter"/>
</dbReference>
<protein>
    <submittedName>
        <fullName evidence="8">ABC transporter permease</fullName>
    </submittedName>
</protein>
<feature type="transmembrane region" description="Helical" evidence="6">
    <location>
        <begin position="230"/>
        <end position="250"/>
    </location>
</feature>
<keyword evidence="4 6" id="KW-0472">Membrane</keyword>
<organism evidence="8 9">
    <name type="scientific">Arthrobacter sulfonylureivorans</name>
    <dbReference type="NCBI Taxonomy" id="2486855"/>
    <lineage>
        <taxon>Bacteria</taxon>
        <taxon>Bacillati</taxon>
        <taxon>Actinomycetota</taxon>
        <taxon>Actinomycetes</taxon>
        <taxon>Micrococcales</taxon>
        <taxon>Micrococcaceae</taxon>
        <taxon>Arthrobacter</taxon>
    </lineage>
</organism>
<evidence type="ECO:0000256" key="6">
    <source>
        <dbReference type="SAM" id="Phobius"/>
    </source>
</evidence>
<keyword evidence="3 6" id="KW-1133">Transmembrane helix</keyword>
<comment type="subcellular location">
    <subcellularLocation>
        <location evidence="1">Membrane</location>
        <topology evidence="1">Multi-pass membrane protein</topology>
    </subcellularLocation>
</comment>
<evidence type="ECO:0000256" key="3">
    <source>
        <dbReference type="ARBA" id="ARBA00022989"/>
    </source>
</evidence>
<feature type="transmembrane region" description="Helical" evidence="6">
    <location>
        <begin position="30"/>
        <end position="49"/>
    </location>
</feature>
<evidence type="ECO:0000313" key="8">
    <source>
        <dbReference type="EMBL" id="UNK47596.1"/>
    </source>
</evidence>
<dbReference type="InterPro" id="IPR013525">
    <property type="entry name" value="ABC2_TM"/>
</dbReference>
<feature type="transmembrane region" description="Helical" evidence="6">
    <location>
        <begin position="139"/>
        <end position="161"/>
    </location>
</feature>
<feature type="domain" description="ABC-2 type transporter transmembrane" evidence="7">
    <location>
        <begin position="18"/>
        <end position="221"/>
    </location>
</feature>
<dbReference type="PANTHER" id="PTHR43229:SF6">
    <property type="entry name" value="ABC-TYPE MULTIDRUG TRANSPORT SYSTEM, PERMEASE COMPONENT"/>
    <property type="match status" value="1"/>
</dbReference>
<dbReference type="PANTHER" id="PTHR43229">
    <property type="entry name" value="NODULATION PROTEIN J"/>
    <property type="match status" value="1"/>
</dbReference>
<evidence type="ECO:0000256" key="4">
    <source>
        <dbReference type="ARBA" id="ARBA00023136"/>
    </source>
</evidence>
<evidence type="ECO:0000256" key="2">
    <source>
        <dbReference type="ARBA" id="ARBA00022692"/>
    </source>
</evidence>
<dbReference type="EMBL" id="CP093326">
    <property type="protein sequence ID" value="UNK47596.1"/>
    <property type="molecule type" value="Genomic_DNA"/>
</dbReference>
<dbReference type="PIRSF" id="PIRSF006648">
    <property type="entry name" value="DrrB"/>
    <property type="match status" value="1"/>
</dbReference>
<feature type="transmembrane region" description="Helical" evidence="6">
    <location>
        <begin position="69"/>
        <end position="88"/>
    </location>
</feature>
<keyword evidence="9" id="KW-1185">Reference proteome</keyword>
<keyword evidence="2 6" id="KW-0812">Transmembrane</keyword>
<name>A0ABY3WGV4_9MICC</name>
<sequence length="259" mass="27624">MPASTAQGSVGTARLVLLHTKFQFLETVRIPIAVIGNLLFPTLAVFFFVVPQPAAQEVPAVATAMVGQLAMFAVMSTFLFSFGIGVAEDRAQPFEPYMRTLPAGAGPRMAGRLINGCIFALMALVPLVLVGWFLTAAEVSMAVLLLAAALILVIGAPFLMLGLAIGYSISAKAALAVVQVVLFPLAFAGGLFMPAELFPDWLDRFSQFLPSRAGRELLIQVLTGSDAYPLALPVLLGWGALFTALAVVAYRRDQGRRFH</sequence>
<feature type="transmembrane region" description="Helical" evidence="6">
    <location>
        <begin position="109"/>
        <end position="133"/>
    </location>
</feature>
<evidence type="ECO:0000259" key="7">
    <source>
        <dbReference type="Pfam" id="PF01061"/>
    </source>
</evidence>